<evidence type="ECO:0000313" key="5">
    <source>
        <dbReference type="EMBL" id="POY48007.1"/>
    </source>
</evidence>
<accession>A0A855MAP4</accession>
<dbReference type="SUPFAM" id="SSF53335">
    <property type="entry name" value="S-adenosyl-L-methionine-dependent methyltransferases"/>
    <property type="match status" value="1"/>
</dbReference>
<reference evidence="5" key="1">
    <citation type="submission" date="2017-12" db="EMBL/GenBank/DDBJ databases">
        <title>First report on the novel genomospecies/subspecies of Pectobacterium carotovorum in Russia.</title>
        <authorList>
            <person name="Shirshikov F.V."/>
            <person name="Miroshnikov K."/>
            <person name="Toshakov S.V."/>
            <person name="Kabanova A.P."/>
            <person name="Barannik A.P."/>
            <person name="Shneider M."/>
            <person name="Ignatov A.N."/>
            <person name="Miroshnikov K.A."/>
        </authorList>
    </citation>
    <scope>NUCLEOTIDE SEQUENCE [LARGE SCALE GENOMIC DNA]</scope>
    <source>
        <strain evidence="5">F131</strain>
    </source>
</reference>
<dbReference type="EMBL" id="PDVW01000052">
    <property type="protein sequence ID" value="POY48007.1"/>
    <property type="molecule type" value="Genomic_DNA"/>
</dbReference>
<evidence type="ECO:0000259" key="3">
    <source>
        <dbReference type="Pfam" id="PF02384"/>
    </source>
</evidence>
<sequence>MKTIMKTFTLQDAGDICRLLTERLMQSVNADTVPWRQSVIRHGIPVHALSGQGFTGINVLLLWQSALQNGLISNRWLTGDDLRSLGGRIMPGQKPTTVVRYKPSLSLFRVINIEQCEGLSDMLQPGWPWPPSPVPGMERVGEWQFASQVPVLFSAQRPAVYLPDSDRIELPESDADSLAALLIRATGHPTRLGRFTVPNDSPDINTYLQEALIADIGRALLAARAGIRLAGEPMWTGERGSDPWILFKSASEAGKAVDWLETQRQRLVTLPLDEVQYWQRQAEHLLTTHYGQQLDDTTLVCDSVVHQHLRYNISPGNAVNALARIYEWPRCDMPTALFTPELNSVADALARFSLNSGSLAVHRVPNDIDDSDVVLEAPELGTLLLPPPSAESIDEVAANDEEEGDDPDDPGNLAALPWVRNQGRPNPHRATFIRQFQEIAPYENRWTVFSDFIHMSAAALHNRCHFVQEIEDDYMRRIRRYKKADQNRFPLLFNTLVEGMEFSASDFLGSVFMELELCDRRRGQYFTPYSIGYMMAKMQLADGLPALTSGERDFITVSDPACGAGGLVVAMAQAMLEAGLNPQKQMMAVCVDIDPVAAMMAYVQLALCGIPAMVIVGNSLSMTFSQTWRTPFWMMFGWERKWTREQERKAQQKVA</sequence>
<name>A0A855MAP4_9GAMM</name>
<dbReference type="GO" id="GO:0008170">
    <property type="term" value="F:N-methyltransferase activity"/>
    <property type="evidence" value="ECO:0007669"/>
    <property type="project" value="InterPro"/>
</dbReference>
<feature type="domain" description="DNA methylase adenine-specific" evidence="3">
    <location>
        <begin position="521"/>
        <end position="621"/>
    </location>
</feature>
<dbReference type="InterPro" id="IPR009610">
    <property type="entry name" value="CbtA_toxin"/>
</dbReference>
<evidence type="ECO:0000256" key="2">
    <source>
        <dbReference type="SAM" id="MobiDB-lite"/>
    </source>
</evidence>
<gene>
    <name evidence="5" type="ORF">F131LOC_04247</name>
</gene>
<feature type="compositionally biased region" description="Acidic residues" evidence="2">
    <location>
        <begin position="397"/>
        <end position="409"/>
    </location>
</feature>
<evidence type="ECO:0000256" key="1">
    <source>
        <dbReference type="ARBA" id="ARBA00006594"/>
    </source>
</evidence>
<dbReference type="PRINTS" id="PR00507">
    <property type="entry name" value="N12N6MTFRASE"/>
</dbReference>
<proteinExistence type="inferred from homology"/>
<dbReference type="InterPro" id="IPR029063">
    <property type="entry name" value="SAM-dependent_MTases_sf"/>
</dbReference>
<comment type="caution">
    <text evidence="5">The sequence shown here is derived from an EMBL/GenBank/DDBJ whole genome shotgun (WGS) entry which is preliminary data.</text>
</comment>
<dbReference type="AlphaFoldDB" id="A0A855MAP4"/>
<evidence type="ECO:0000259" key="4">
    <source>
        <dbReference type="Pfam" id="PF08401"/>
    </source>
</evidence>
<dbReference type="Pfam" id="PF02384">
    <property type="entry name" value="N6_Mtase"/>
    <property type="match status" value="1"/>
</dbReference>
<dbReference type="GO" id="GO:0003697">
    <property type="term" value="F:single-stranded DNA binding"/>
    <property type="evidence" value="ECO:0007669"/>
    <property type="project" value="InterPro"/>
</dbReference>
<dbReference type="InterPro" id="IPR003356">
    <property type="entry name" value="DNA_methylase_A-5"/>
</dbReference>
<organism evidence="5">
    <name type="scientific">Pectobacterium versatile</name>
    <dbReference type="NCBI Taxonomy" id="2488639"/>
    <lineage>
        <taxon>Bacteria</taxon>
        <taxon>Pseudomonadati</taxon>
        <taxon>Pseudomonadota</taxon>
        <taxon>Gammaproteobacteria</taxon>
        <taxon>Enterobacterales</taxon>
        <taxon>Pectobacteriaceae</taxon>
        <taxon>Pectobacterium</taxon>
    </lineage>
</organism>
<dbReference type="InterPro" id="IPR013610">
    <property type="entry name" value="ArdC_N"/>
</dbReference>
<feature type="domain" description="N-terminal" evidence="4">
    <location>
        <begin position="19"/>
        <end position="102"/>
    </location>
</feature>
<comment type="similarity">
    <text evidence="1">Belongs to the N(4)/N(6)-methyltransferase family.</text>
</comment>
<dbReference type="Gene3D" id="3.40.50.150">
    <property type="entry name" value="Vaccinia Virus protein VP39"/>
    <property type="match status" value="1"/>
</dbReference>
<feature type="region of interest" description="Disordered" evidence="2">
    <location>
        <begin position="397"/>
        <end position="422"/>
    </location>
</feature>
<protein>
    <submittedName>
        <fullName evidence="5">DNA primase</fullName>
    </submittedName>
</protein>
<dbReference type="Pfam" id="PF06755">
    <property type="entry name" value="CbtA_toxin"/>
    <property type="match status" value="1"/>
</dbReference>
<dbReference type="Pfam" id="PF08401">
    <property type="entry name" value="ArdcN"/>
    <property type="match status" value="1"/>
</dbReference>